<accession>A0A199P9G5</accession>
<dbReference type="EMBL" id="LWSU01000023">
    <property type="protein sequence ID" value="OAX57548.1"/>
    <property type="molecule type" value="Genomic_DNA"/>
</dbReference>
<proteinExistence type="predicted"/>
<reference evidence="1 2" key="1">
    <citation type="submission" date="2016-04" db="EMBL/GenBank/DDBJ databases">
        <title>Xanthomonas translucens phylogeny.</title>
        <authorList>
            <person name="Langlois P."/>
        </authorList>
    </citation>
    <scope>NUCLEOTIDE SEQUENCE [LARGE SCALE GENOMIC DNA]</scope>
    <source>
        <strain evidence="1 2">B99</strain>
    </source>
</reference>
<evidence type="ECO:0000313" key="1">
    <source>
        <dbReference type="EMBL" id="OAX57548.1"/>
    </source>
</evidence>
<dbReference type="Proteomes" id="UP000093858">
    <property type="component" value="Unassembled WGS sequence"/>
</dbReference>
<comment type="caution">
    <text evidence="1">The sequence shown here is derived from an EMBL/GenBank/DDBJ whole genome shotgun (WGS) entry which is preliminary data.</text>
</comment>
<organism evidence="1 2">
    <name type="scientific">Xanthomonas graminis pv. poae</name>
    <dbReference type="NCBI Taxonomy" id="227946"/>
    <lineage>
        <taxon>Bacteria</taxon>
        <taxon>Pseudomonadati</taxon>
        <taxon>Pseudomonadota</taxon>
        <taxon>Gammaproteobacteria</taxon>
        <taxon>Lysobacterales</taxon>
        <taxon>Lysobacteraceae</taxon>
        <taxon>Xanthomonas</taxon>
        <taxon>Xanthomonas translucens group</taxon>
        <taxon>Xanthomonas graminis</taxon>
    </lineage>
</organism>
<name>A0A199P9G5_9XANT</name>
<evidence type="ECO:0000313" key="2">
    <source>
        <dbReference type="Proteomes" id="UP000093858"/>
    </source>
</evidence>
<dbReference type="AlphaFoldDB" id="A0A199P9G5"/>
<protein>
    <submittedName>
        <fullName evidence="1">2,4-dihydroxyhept-2-ene-1,7-dioic acid aldolase</fullName>
    </submittedName>
</protein>
<gene>
    <name evidence="1" type="ORF">A6R73_09805</name>
</gene>
<sequence length="104" mass="11365">MIQSAAGARARPRILEPPGVSLVMEGALNLNIGPQRIHPQVWTQVLAITAVCVTASMPFCPNPRDPARRQCWLAQPNLQRLFASEDRALLQATLGQHATDLHPP</sequence>